<organism evidence="3 5">
    <name type="scientific">Acinetobacter variabilis</name>
    <dbReference type="NCBI Taxonomy" id="70346"/>
    <lineage>
        <taxon>Bacteria</taxon>
        <taxon>Pseudomonadati</taxon>
        <taxon>Pseudomonadota</taxon>
        <taxon>Gammaproteobacteria</taxon>
        <taxon>Moraxellales</taxon>
        <taxon>Moraxellaceae</taxon>
        <taxon>Acinetobacter</taxon>
    </lineage>
</organism>
<dbReference type="AlphaFoldDB" id="N8VKM4"/>
<evidence type="ECO:0000313" key="4">
    <source>
        <dbReference type="EMBL" id="QQN88316.1"/>
    </source>
</evidence>
<dbReference type="Gene3D" id="3.10.129.10">
    <property type="entry name" value="Hotdog Thioesterase"/>
    <property type="match status" value="1"/>
</dbReference>
<reference evidence="3 5" key="1">
    <citation type="submission" date="2013-02" db="EMBL/GenBank/DDBJ databases">
        <title>The Genome Sequence of Acinetobacter sp. NIPH 899.</title>
        <authorList>
            <consortium name="The Broad Institute Genome Sequencing Platform"/>
            <consortium name="The Broad Institute Genome Sequencing Center for Infectious Disease"/>
            <person name="Cerqueira G."/>
            <person name="Feldgarden M."/>
            <person name="Courvalin P."/>
            <person name="Perichon B."/>
            <person name="Grillot-Courvalin C."/>
            <person name="Clermont D."/>
            <person name="Rocha E."/>
            <person name="Yoon E.-J."/>
            <person name="Nemec A."/>
            <person name="Walker B."/>
            <person name="Young S.K."/>
            <person name="Zeng Q."/>
            <person name="Gargeya S."/>
            <person name="Fitzgerald M."/>
            <person name="Haas B."/>
            <person name="Abouelleil A."/>
            <person name="Alvarado L."/>
            <person name="Arachchi H.M."/>
            <person name="Berlin A.M."/>
            <person name="Chapman S.B."/>
            <person name="Dewar J."/>
            <person name="Goldberg J."/>
            <person name="Griggs A."/>
            <person name="Gujja S."/>
            <person name="Hansen M."/>
            <person name="Howarth C."/>
            <person name="Imamovic A."/>
            <person name="Larimer J."/>
            <person name="McCowan C."/>
            <person name="Murphy C."/>
            <person name="Neiman D."/>
            <person name="Pearson M."/>
            <person name="Priest M."/>
            <person name="Roberts A."/>
            <person name="Saif S."/>
            <person name="Shea T."/>
            <person name="Sisk P."/>
            <person name="Sykes S."/>
            <person name="Wortman J."/>
            <person name="Nusbaum C."/>
            <person name="Birren B."/>
        </authorList>
    </citation>
    <scope>NUCLEOTIDE SEQUENCE [LARGE SCALE GENOMIC DNA]</scope>
    <source>
        <strain evidence="3 5">NIPH 899</strain>
    </source>
</reference>
<dbReference type="eggNOG" id="COG0824">
    <property type="taxonomic scope" value="Bacteria"/>
</dbReference>
<dbReference type="GO" id="GO:0047617">
    <property type="term" value="F:fatty acyl-CoA hydrolase activity"/>
    <property type="evidence" value="ECO:0007669"/>
    <property type="project" value="TreeGrafter"/>
</dbReference>
<evidence type="ECO:0000256" key="1">
    <source>
        <dbReference type="ARBA" id="ARBA00005953"/>
    </source>
</evidence>
<gene>
    <name evidence="3" type="ORF">F969_00965</name>
    <name evidence="4" type="ORF">IAQ69_01060</name>
</gene>
<proteinExistence type="inferred from homology"/>
<dbReference type="InterPro" id="IPR006684">
    <property type="entry name" value="YbgC/YbaW"/>
</dbReference>
<dbReference type="PIRSF" id="PIRSF003230">
    <property type="entry name" value="YbgC"/>
    <property type="match status" value="1"/>
</dbReference>
<dbReference type="PANTHER" id="PTHR31793:SF40">
    <property type="entry name" value="ACYL-COA THIOESTER HYDROLASE, YBGC_YBAW FAMILY"/>
    <property type="match status" value="1"/>
</dbReference>
<dbReference type="SUPFAM" id="SSF54637">
    <property type="entry name" value="Thioesterase/thiol ester dehydrase-isomerase"/>
    <property type="match status" value="1"/>
</dbReference>
<dbReference type="InterPro" id="IPR050563">
    <property type="entry name" value="4-hydroxybenzoyl-CoA_TE"/>
</dbReference>
<accession>N8VKM4</accession>
<dbReference type="Pfam" id="PF13279">
    <property type="entry name" value="4HBT_2"/>
    <property type="match status" value="1"/>
</dbReference>
<evidence type="ECO:0000256" key="2">
    <source>
        <dbReference type="ARBA" id="ARBA00022801"/>
    </source>
</evidence>
<reference evidence="4 6" key="2">
    <citation type="submission" date="2020-08" db="EMBL/GenBank/DDBJ databases">
        <title>Emergence of ISAba1-mediated novel tet(X) in Acinetobacter variabilis from a chicken farm.</title>
        <authorList>
            <person name="Peng K."/>
            <person name="Li R."/>
        </authorList>
    </citation>
    <scope>NUCLEOTIDE SEQUENCE [LARGE SCALE GENOMIC DNA]</scope>
    <source>
        <strain evidence="4 6">XM9F202-2</strain>
    </source>
</reference>
<dbReference type="CDD" id="cd00586">
    <property type="entry name" value="4HBT"/>
    <property type="match status" value="1"/>
</dbReference>
<dbReference type="HOGENOM" id="CLU_101141_2_2_6"/>
<evidence type="ECO:0000313" key="6">
    <source>
        <dbReference type="Proteomes" id="UP000596079"/>
    </source>
</evidence>
<dbReference type="EMBL" id="APPE01000041">
    <property type="protein sequence ID" value="ENV00061.1"/>
    <property type="molecule type" value="Genomic_DNA"/>
</dbReference>
<sequence>MSELQQYPVIYSQTVAWGDMDAFGHVNNAMYYRYIESARLAYLGKLNIFDEDILTVVASNQCRYLKPVVYPDQLKVAARIDEIRNSAVRMHYLLWSEQQQSIVATSEAVIVCLNKNMQKTEIPEHIREKIKSLELTVQHEI</sequence>
<dbReference type="Proteomes" id="UP000596079">
    <property type="component" value="Chromosome"/>
</dbReference>
<dbReference type="InterPro" id="IPR029069">
    <property type="entry name" value="HotDog_dom_sf"/>
</dbReference>
<protein>
    <submittedName>
        <fullName evidence="4">Acyl-CoA thioesterase</fullName>
    </submittedName>
</protein>
<evidence type="ECO:0000313" key="5">
    <source>
        <dbReference type="Proteomes" id="UP000013070"/>
    </source>
</evidence>
<dbReference type="PATRIC" id="fig|1217710.3.peg.915"/>
<accession>A0A811AZ24</accession>
<name>N8VKM4_9GAMM</name>
<evidence type="ECO:0000313" key="3">
    <source>
        <dbReference type="EMBL" id="ENV00061.1"/>
    </source>
</evidence>
<comment type="similarity">
    <text evidence="1">Belongs to the 4-hydroxybenzoyl-CoA thioesterase family.</text>
</comment>
<dbReference type="Proteomes" id="UP000013070">
    <property type="component" value="Unassembled WGS sequence"/>
</dbReference>
<dbReference type="PANTHER" id="PTHR31793">
    <property type="entry name" value="4-HYDROXYBENZOYL-COA THIOESTERASE FAMILY MEMBER"/>
    <property type="match status" value="1"/>
</dbReference>
<dbReference type="RefSeq" id="WP_004781650.1">
    <property type="nucleotide sequence ID" value="NZ_AP024524.1"/>
</dbReference>
<keyword evidence="2" id="KW-0378">Hydrolase</keyword>
<keyword evidence="5" id="KW-1185">Reference proteome</keyword>
<dbReference type="EMBL" id="CP060811">
    <property type="protein sequence ID" value="QQN88316.1"/>
    <property type="molecule type" value="Genomic_DNA"/>
</dbReference>